<gene>
    <name evidence="4" type="primary">100118020</name>
</gene>
<dbReference type="Pfam" id="PF00561">
    <property type="entry name" value="Abhydrolase_1"/>
    <property type="match status" value="1"/>
</dbReference>
<dbReference type="GO" id="GO:0016787">
    <property type="term" value="F:hydrolase activity"/>
    <property type="evidence" value="ECO:0007669"/>
    <property type="project" value="UniProtKB-KW"/>
</dbReference>
<dbReference type="SMR" id="A0A7M7LLL1"/>
<dbReference type="EnsemblMetazoa" id="XM_001602055">
    <property type="protein sequence ID" value="XP_001602105"/>
    <property type="gene ID" value="LOC100118020"/>
</dbReference>
<keyword evidence="2" id="KW-0378">Hydrolase</keyword>
<dbReference type="PANTHER" id="PTHR43798:SF14">
    <property type="entry name" value="SERINE HYDROLASE-LIKE PROTEIN DDB_G0286239"/>
    <property type="match status" value="1"/>
</dbReference>
<sequence length="297" mass="34497">MEKATELKLPVPWGHIAAKAWGTPTDYPVLCVHGILDNAAAFDRLIALLPKNLYYVSIDLPGHGFSTHFASGVPLDFFNYLLTLRYILEELKWQSFYFIGHSLGGQLGTFYSLIYPGQIKRLILIEGIAPLIIPNKNIISRIRKVHDTTIEARNEKKNRWYTRDEVMYTLTCKRNVCLNTKAAEAIFNRSVSEDRGMFKYNRDYRLRIYVIPIFNMEQSAYLLSNLNVKILFFMSTGTLYSFDFEHLTMVLDFLQNMNDSKVVFVEGNHDVHNNYPERLSHHITTFMEHEDKIISKL</sequence>
<dbReference type="InterPro" id="IPR029058">
    <property type="entry name" value="AB_hydrolase_fold"/>
</dbReference>
<organism evidence="4 5">
    <name type="scientific">Nasonia vitripennis</name>
    <name type="common">Parasitic wasp</name>
    <dbReference type="NCBI Taxonomy" id="7425"/>
    <lineage>
        <taxon>Eukaryota</taxon>
        <taxon>Metazoa</taxon>
        <taxon>Ecdysozoa</taxon>
        <taxon>Arthropoda</taxon>
        <taxon>Hexapoda</taxon>
        <taxon>Insecta</taxon>
        <taxon>Pterygota</taxon>
        <taxon>Neoptera</taxon>
        <taxon>Endopterygota</taxon>
        <taxon>Hymenoptera</taxon>
        <taxon>Apocrita</taxon>
        <taxon>Proctotrupomorpha</taxon>
        <taxon>Chalcidoidea</taxon>
        <taxon>Pteromalidae</taxon>
        <taxon>Pteromalinae</taxon>
        <taxon>Nasonia</taxon>
    </lineage>
</organism>
<dbReference type="SUPFAM" id="SSF53474">
    <property type="entry name" value="alpha/beta-Hydrolases"/>
    <property type="match status" value="1"/>
</dbReference>
<reference evidence="4" key="1">
    <citation type="submission" date="2021-01" db="UniProtKB">
        <authorList>
            <consortium name="EnsemblMetazoa"/>
        </authorList>
    </citation>
    <scope>IDENTIFICATION</scope>
</reference>
<comment type="similarity">
    <text evidence="1">Belongs to the AB hydrolase superfamily.</text>
</comment>
<evidence type="ECO:0000313" key="5">
    <source>
        <dbReference type="Proteomes" id="UP000002358"/>
    </source>
</evidence>
<protein>
    <recommendedName>
        <fullName evidence="3">AB hydrolase-1 domain-containing protein</fullName>
    </recommendedName>
</protein>
<dbReference type="AlphaFoldDB" id="A0A7M7LLL1"/>
<evidence type="ECO:0000256" key="2">
    <source>
        <dbReference type="ARBA" id="ARBA00022801"/>
    </source>
</evidence>
<dbReference type="Proteomes" id="UP000002358">
    <property type="component" value="Chromosome 2"/>
</dbReference>
<dbReference type="KEGG" id="nvi:100118020"/>
<dbReference type="PRINTS" id="PR00111">
    <property type="entry name" value="ABHYDROLASE"/>
</dbReference>
<keyword evidence="5" id="KW-1185">Reference proteome</keyword>
<dbReference type="OrthoDB" id="6431331at2759"/>
<dbReference type="PANTHER" id="PTHR43798">
    <property type="entry name" value="MONOACYLGLYCEROL LIPASE"/>
    <property type="match status" value="1"/>
</dbReference>
<dbReference type="Gene3D" id="3.40.50.1820">
    <property type="entry name" value="alpha/beta hydrolase"/>
    <property type="match status" value="1"/>
</dbReference>
<accession>A0A7M7LLL1</accession>
<dbReference type="InParanoid" id="A0A7M7LLL1"/>
<evidence type="ECO:0000259" key="3">
    <source>
        <dbReference type="Pfam" id="PF00561"/>
    </source>
</evidence>
<evidence type="ECO:0000313" key="4">
    <source>
        <dbReference type="EnsemblMetazoa" id="XP_001602105"/>
    </source>
</evidence>
<proteinExistence type="inferred from homology"/>
<dbReference type="GO" id="GO:0016020">
    <property type="term" value="C:membrane"/>
    <property type="evidence" value="ECO:0007669"/>
    <property type="project" value="TreeGrafter"/>
</dbReference>
<evidence type="ECO:0000256" key="1">
    <source>
        <dbReference type="ARBA" id="ARBA00008645"/>
    </source>
</evidence>
<name>A0A7M7LLL1_NASVI</name>
<dbReference type="OMA" id="HNNYPER"/>
<feature type="domain" description="AB hydrolase-1" evidence="3">
    <location>
        <begin position="27"/>
        <end position="143"/>
    </location>
</feature>
<dbReference type="InterPro" id="IPR050266">
    <property type="entry name" value="AB_hydrolase_sf"/>
</dbReference>
<dbReference type="InterPro" id="IPR000073">
    <property type="entry name" value="AB_hydrolase_1"/>
</dbReference>